<dbReference type="PANTHER" id="PTHR31470:SF46">
    <property type="entry name" value="ULP1 PROTEASE FAMILY, C-TERMINAL CATALYTIC DOMAIN CONTAINING PROTEIN"/>
    <property type="match status" value="1"/>
</dbReference>
<dbReference type="Gene3D" id="3.40.395.10">
    <property type="entry name" value="Adenoviral Proteinase, Chain A"/>
    <property type="match status" value="1"/>
</dbReference>
<dbReference type="InterPro" id="IPR038765">
    <property type="entry name" value="Papain-like_cys_pep_sf"/>
</dbReference>
<proteinExistence type="inferred from homology"/>
<reference evidence="5 6" key="1">
    <citation type="journal article" date="2014" name="Nat. Genet.">
        <title>Genome sequence of the hot pepper provides insights into the evolution of pungency in Capsicum species.</title>
        <authorList>
            <person name="Kim S."/>
            <person name="Park M."/>
            <person name="Yeom S.I."/>
            <person name="Kim Y.M."/>
            <person name="Lee J.M."/>
            <person name="Lee H.A."/>
            <person name="Seo E."/>
            <person name="Choi J."/>
            <person name="Cheong K."/>
            <person name="Kim K.T."/>
            <person name="Jung K."/>
            <person name="Lee G.W."/>
            <person name="Oh S.K."/>
            <person name="Bae C."/>
            <person name="Kim S.B."/>
            <person name="Lee H.Y."/>
            <person name="Kim S.Y."/>
            <person name="Kim M.S."/>
            <person name="Kang B.C."/>
            <person name="Jo Y.D."/>
            <person name="Yang H.B."/>
            <person name="Jeong H.J."/>
            <person name="Kang W.H."/>
            <person name="Kwon J.K."/>
            <person name="Shin C."/>
            <person name="Lim J.Y."/>
            <person name="Park J.H."/>
            <person name="Huh J.H."/>
            <person name="Kim J.S."/>
            <person name="Kim B.D."/>
            <person name="Cohen O."/>
            <person name="Paran I."/>
            <person name="Suh M.C."/>
            <person name="Lee S.B."/>
            <person name="Kim Y.K."/>
            <person name="Shin Y."/>
            <person name="Noh S.J."/>
            <person name="Park J."/>
            <person name="Seo Y.S."/>
            <person name="Kwon S.Y."/>
            <person name="Kim H.A."/>
            <person name="Park J.M."/>
            <person name="Kim H.J."/>
            <person name="Choi S.B."/>
            <person name="Bosland P.W."/>
            <person name="Reeves G."/>
            <person name="Jo S.H."/>
            <person name="Lee B.W."/>
            <person name="Cho H.T."/>
            <person name="Choi H.S."/>
            <person name="Lee M.S."/>
            <person name="Yu Y."/>
            <person name="Do Choi Y."/>
            <person name="Park B.S."/>
            <person name="van Deynze A."/>
            <person name="Ashrafi H."/>
            <person name="Hill T."/>
            <person name="Kim W.T."/>
            <person name="Pai H.S."/>
            <person name="Ahn H.K."/>
            <person name="Yeam I."/>
            <person name="Giovannoni J.J."/>
            <person name="Rose J.K."/>
            <person name="Sorensen I."/>
            <person name="Lee S.J."/>
            <person name="Kim R.W."/>
            <person name="Choi I.Y."/>
            <person name="Choi B.S."/>
            <person name="Lim J.S."/>
            <person name="Lee Y.H."/>
            <person name="Choi D."/>
        </authorList>
    </citation>
    <scope>NUCLEOTIDE SEQUENCE [LARGE SCALE GENOMIC DNA]</scope>
    <source>
        <strain evidence="6">cv. CM334</strain>
    </source>
</reference>
<organism evidence="5 6">
    <name type="scientific">Capsicum annuum</name>
    <name type="common">Capsicum pepper</name>
    <dbReference type="NCBI Taxonomy" id="4072"/>
    <lineage>
        <taxon>Eukaryota</taxon>
        <taxon>Viridiplantae</taxon>
        <taxon>Streptophyta</taxon>
        <taxon>Embryophyta</taxon>
        <taxon>Tracheophyta</taxon>
        <taxon>Spermatophyta</taxon>
        <taxon>Magnoliopsida</taxon>
        <taxon>eudicotyledons</taxon>
        <taxon>Gunneridae</taxon>
        <taxon>Pentapetalae</taxon>
        <taxon>asterids</taxon>
        <taxon>lamiids</taxon>
        <taxon>Solanales</taxon>
        <taxon>Solanaceae</taxon>
        <taxon>Solanoideae</taxon>
        <taxon>Capsiceae</taxon>
        <taxon>Capsicum</taxon>
    </lineage>
</organism>
<accession>A0A2G3AII2</accession>
<evidence type="ECO:0000259" key="4">
    <source>
        <dbReference type="PROSITE" id="PS50600"/>
    </source>
</evidence>
<evidence type="ECO:0000256" key="1">
    <source>
        <dbReference type="ARBA" id="ARBA00005234"/>
    </source>
</evidence>
<protein>
    <recommendedName>
        <fullName evidence="4">Ubiquitin-like protease family profile domain-containing protein</fullName>
    </recommendedName>
</protein>
<evidence type="ECO:0000313" key="6">
    <source>
        <dbReference type="Proteomes" id="UP000222542"/>
    </source>
</evidence>
<evidence type="ECO:0000313" key="5">
    <source>
        <dbReference type="EMBL" id="PHT94010.1"/>
    </source>
</evidence>
<keyword evidence="2" id="KW-0645">Protease</keyword>
<dbReference type="AlphaFoldDB" id="A0A2G3AII2"/>
<dbReference type="InterPro" id="IPR003653">
    <property type="entry name" value="Peptidase_C48_C"/>
</dbReference>
<reference evidence="5 6" key="2">
    <citation type="journal article" date="2017" name="Genome Biol.">
        <title>New reference genome sequences of hot pepper reveal the massive evolution of plant disease-resistance genes by retroduplication.</title>
        <authorList>
            <person name="Kim S."/>
            <person name="Park J."/>
            <person name="Yeom S.I."/>
            <person name="Kim Y.M."/>
            <person name="Seo E."/>
            <person name="Kim K.T."/>
            <person name="Kim M.S."/>
            <person name="Lee J.M."/>
            <person name="Cheong K."/>
            <person name="Shin H.S."/>
            <person name="Kim S.B."/>
            <person name="Han K."/>
            <person name="Lee J."/>
            <person name="Park M."/>
            <person name="Lee H.A."/>
            <person name="Lee H.Y."/>
            <person name="Lee Y."/>
            <person name="Oh S."/>
            <person name="Lee J.H."/>
            <person name="Choi E."/>
            <person name="Choi E."/>
            <person name="Lee S.E."/>
            <person name="Jeon J."/>
            <person name="Kim H."/>
            <person name="Choi G."/>
            <person name="Song H."/>
            <person name="Lee J."/>
            <person name="Lee S.C."/>
            <person name="Kwon J.K."/>
            <person name="Lee H.Y."/>
            <person name="Koo N."/>
            <person name="Hong Y."/>
            <person name="Kim R.W."/>
            <person name="Kang W.H."/>
            <person name="Huh J.H."/>
            <person name="Kang B.C."/>
            <person name="Yang T.J."/>
            <person name="Lee Y.H."/>
            <person name="Bennetzen J.L."/>
            <person name="Choi D."/>
        </authorList>
    </citation>
    <scope>NUCLEOTIDE SEQUENCE [LARGE SCALE GENOMIC DNA]</scope>
    <source>
        <strain evidence="6">cv. CM334</strain>
    </source>
</reference>
<sequence>MQTSMQEDYTKLCVVARNEESITNTINRLSISVGLPWHIVDEVYIPINCGKKFHWVLAVIVLKKRVIRMYDSLLGTRNRDPSTEIYKLSVTLPTYLFDSVFFEKIERTDWTNLNAYKDKLGQHTQIVNQHPFDVEYVQNIAQQTCASL</sequence>
<gene>
    <name evidence="5" type="ORF">T459_01892</name>
</gene>
<dbReference type="PANTHER" id="PTHR31470">
    <property type="entry name" value="CYSTEINE PROTEINASES SUPERFAMILY PROTEIN-RELATED-RELATED"/>
    <property type="match status" value="1"/>
</dbReference>
<comment type="caution">
    <text evidence="5">The sequence shown here is derived from an EMBL/GenBank/DDBJ whole genome shotgun (WGS) entry which is preliminary data.</text>
</comment>
<name>A0A2G3AII2_CAPAN</name>
<dbReference type="GO" id="GO:0006508">
    <property type="term" value="P:proteolysis"/>
    <property type="evidence" value="ECO:0007669"/>
    <property type="project" value="UniProtKB-KW"/>
</dbReference>
<evidence type="ECO:0000256" key="2">
    <source>
        <dbReference type="ARBA" id="ARBA00022670"/>
    </source>
</evidence>
<evidence type="ECO:0000256" key="3">
    <source>
        <dbReference type="ARBA" id="ARBA00022801"/>
    </source>
</evidence>
<dbReference type="GO" id="GO:0008234">
    <property type="term" value="F:cysteine-type peptidase activity"/>
    <property type="evidence" value="ECO:0007669"/>
    <property type="project" value="InterPro"/>
</dbReference>
<dbReference type="SUPFAM" id="SSF54001">
    <property type="entry name" value="Cysteine proteinases"/>
    <property type="match status" value="1"/>
</dbReference>
<dbReference type="PROSITE" id="PS50600">
    <property type="entry name" value="ULP_PROTEASE"/>
    <property type="match status" value="1"/>
</dbReference>
<dbReference type="Gramene" id="PHT94010">
    <property type="protein sequence ID" value="PHT94010"/>
    <property type="gene ID" value="T459_01892"/>
</dbReference>
<comment type="similarity">
    <text evidence="1">Belongs to the peptidase C48 family.</text>
</comment>
<dbReference type="Proteomes" id="UP000222542">
    <property type="component" value="Unassembled WGS sequence"/>
</dbReference>
<dbReference type="Pfam" id="PF02902">
    <property type="entry name" value="Peptidase_C48"/>
    <property type="match status" value="1"/>
</dbReference>
<dbReference type="EMBL" id="AYRZ02000001">
    <property type="protein sequence ID" value="PHT94010.1"/>
    <property type="molecule type" value="Genomic_DNA"/>
</dbReference>
<keyword evidence="6" id="KW-1185">Reference proteome</keyword>
<feature type="domain" description="Ubiquitin-like protease family profile" evidence="4">
    <location>
        <begin position="1"/>
        <end position="148"/>
    </location>
</feature>
<keyword evidence="3" id="KW-0378">Hydrolase</keyword>